<evidence type="ECO:0000256" key="3">
    <source>
        <dbReference type="ARBA" id="ARBA00012438"/>
    </source>
</evidence>
<keyword evidence="6 13" id="KW-0812">Transmembrane</keyword>
<dbReference type="InterPro" id="IPR029016">
    <property type="entry name" value="GAF-like_dom_sf"/>
</dbReference>
<dbReference type="PRINTS" id="PR00344">
    <property type="entry name" value="BCTRLSENSOR"/>
</dbReference>
<dbReference type="GO" id="GO:0005886">
    <property type="term" value="C:plasma membrane"/>
    <property type="evidence" value="ECO:0007669"/>
    <property type="project" value="TreeGrafter"/>
</dbReference>
<keyword evidence="4" id="KW-0597">Phosphoprotein</keyword>
<dbReference type="SUPFAM" id="SSF47384">
    <property type="entry name" value="Homodimeric domain of signal transducing histidine kinase"/>
    <property type="match status" value="1"/>
</dbReference>
<dbReference type="PROSITE" id="PS50109">
    <property type="entry name" value="HIS_KIN"/>
    <property type="match status" value="1"/>
</dbReference>
<dbReference type="InterPro" id="IPR036890">
    <property type="entry name" value="HATPase_C_sf"/>
</dbReference>
<dbReference type="SMART" id="SM00387">
    <property type="entry name" value="HATPase_c"/>
    <property type="match status" value="1"/>
</dbReference>
<dbReference type="Gene3D" id="3.30.450.40">
    <property type="match status" value="1"/>
</dbReference>
<dbReference type="EC" id="2.7.13.3" evidence="3"/>
<evidence type="ECO:0000256" key="13">
    <source>
        <dbReference type="SAM" id="Phobius"/>
    </source>
</evidence>
<keyword evidence="7" id="KW-0547">Nucleotide-binding</keyword>
<dbReference type="CDD" id="cd00082">
    <property type="entry name" value="HisKA"/>
    <property type="match status" value="1"/>
</dbReference>
<comment type="catalytic activity">
    <reaction evidence="1">
        <text>ATP + protein L-histidine = ADP + protein N-phospho-L-histidine.</text>
        <dbReference type="EC" id="2.7.13.3"/>
    </reaction>
</comment>
<keyword evidence="12 13" id="KW-0472">Membrane</keyword>
<dbReference type="STRING" id="1026882.MAMP_02233"/>
<keyword evidence="8 15" id="KW-0418">Kinase</keyword>
<dbReference type="InterPro" id="IPR003661">
    <property type="entry name" value="HisK_dim/P_dom"/>
</dbReference>
<dbReference type="InterPro" id="IPR005467">
    <property type="entry name" value="His_kinase_dom"/>
</dbReference>
<evidence type="ECO:0000256" key="6">
    <source>
        <dbReference type="ARBA" id="ARBA00022692"/>
    </source>
</evidence>
<dbReference type="AlphaFoldDB" id="F5SXP2"/>
<proteinExistence type="predicted"/>
<dbReference type="InterPro" id="IPR052023">
    <property type="entry name" value="Histidine_kinase_KdpD"/>
</dbReference>
<feature type="transmembrane region" description="Helical" evidence="13">
    <location>
        <begin position="56"/>
        <end position="75"/>
    </location>
</feature>
<sequence length="492" mass="54771">MFNINKTNSPRTSYLLATLTVIGISLITELLTPWLPHTSFLLLFMAGTVFISAKTALGPAIFASALSFVVFNFFFTEPFYTLDITHKHDFATLLLFISVSLITGNLASKMRLAITDSKQALDRQHRFFSFSQKMTSAATSQEVMSLLKQAVEHTTSTPFCFIEKHQQQFVYTPSTLSVPDDEIVNNVWQHEKENDLSIKGQFFSLRSANKTLALIYLSKLQSESQSSALHTFSNLAALALQRTLLAEDLEKTRLISETEQLRSALLSSVSHDLRTPLSSIIGSASSLLEYHEKLSQQDQRQLLTTILDESQRLDRHIQNLLDMTRFGQGKVTLKRDWVDIKDITAGALYRLRDELDKRHIEIDIQDNMPIIWVHGLLIEQALVNMLDNAARVTPIGGQIHLAARLTTSCIEIDISDNGPGIADQEKEKIFDMFYSVAHGDSQTKTGTGLGLAISKGMIAAHGGNITVLDNPSGGTIMHITLPKHPVVYGPEK</sequence>
<dbReference type="OrthoDB" id="9806130at2"/>
<evidence type="ECO:0000256" key="5">
    <source>
        <dbReference type="ARBA" id="ARBA00022679"/>
    </source>
</evidence>
<evidence type="ECO:0000256" key="7">
    <source>
        <dbReference type="ARBA" id="ARBA00022741"/>
    </source>
</evidence>
<evidence type="ECO:0000259" key="14">
    <source>
        <dbReference type="PROSITE" id="PS50109"/>
    </source>
</evidence>
<name>F5SXP2_9GAMM</name>
<dbReference type="SUPFAM" id="SSF55874">
    <property type="entry name" value="ATPase domain of HSP90 chaperone/DNA topoisomerase II/histidine kinase"/>
    <property type="match status" value="1"/>
</dbReference>
<dbReference type="Pfam" id="PF13493">
    <property type="entry name" value="DUF4118"/>
    <property type="match status" value="1"/>
</dbReference>
<dbReference type="Proteomes" id="UP000003544">
    <property type="component" value="Unassembled WGS sequence"/>
</dbReference>
<keyword evidence="11" id="KW-0902">Two-component regulatory system</keyword>
<dbReference type="CDD" id="cd00075">
    <property type="entry name" value="HATPase"/>
    <property type="match status" value="1"/>
</dbReference>
<feature type="transmembrane region" description="Helical" evidence="13">
    <location>
        <begin position="90"/>
        <end position="108"/>
    </location>
</feature>
<dbReference type="Pfam" id="PF00512">
    <property type="entry name" value="HisKA"/>
    <property type="match status" value="1"/>
</dbReference>
<comment type="subcellular location">
    <subcellularLocation>
        <location evidence="2">Membrane</location>
        <topology evidence="2">Multi-pass membrane protein</topology>
    </subcellularLocation>
</comment>
<comment type="caution">
    <text evidence="15">The sequence shown here is derived from an EMBL/GenBank/DDBJ whole genome shotgun (WGS) entry which is preliminary data.</text>
</comment>
<evidence type="ECO:0000313" key="16">
    <source>
        <dbReference type="Proteomes" id="UP000003544"/>
    </source>
</evidence>
<keyword evidence="10 13" id="KW-1133">Transmembrane helix</keyword>
<dbReference type="Gene3D" id="1.10.287.130">
    <property type="match status" value="1"/>
</dbReference>
<dbReference type="InterPro" id="IPR003594">
    <property type="entry name" value="HATPase_dom"/>
</dbReference>
<gene>
    <name evidence="15" type="ORF">MAMP_02233</name>
</gene>
<dbReference type="GO" id="GO:0005524">
    <property type="term" value="F:ATP binding"/>
    <property type="evidence" value="ECO:0007669"/>
    <property type="project" value="UniProtKB-KW"/>
</dbReference>
<keyword evidence="15" id="KW-0407">Ion channel</keyword>
<accession>F5SXP2</accession>
<keyword evidence="15" id="KW-0406">Ion transport</keyword>
<dbReference type="GO" id="GO:0034220">
    <property type="term" value="P:monoatomic ion transmembrane transport"/>
    <property type="evidence" value="ECO:0007669"/>
    <property type="project" value="UniProtKB-KW"/>
</dbReference>
<evidence type="ECO:0000256" key="11">
    <source>
        <dbReference type="ARBA" id="ARBA00023012"/>
    </source>
</evidence>
<evidence type="ECO:0000256" key="4">
    <source>
        <dbReference type="ARBA" id="ARBA00022553"/>
    </source>
</evidence>
<evidence type="ECO:0000256" key="9">
    <source>
        <dbReference type="ARBA" id="ARBA00022840"/>
    </source>
</evidence>
<keyword evidence="15" id="KW-0813">Transport</keyword>
<evidence type="ECO:0000256" key="1">
    <source>
        <dbReference type="ARBA" id="ARBA00000085"/>
    </source>
</evidence>
<dbReference type="eggNOG" id="COG2205">
    <property type="taxonomic scope" value="Bacteria"/>
</dbReference>
<feature type="domain" description="Histidine kinase" evidence="14">
    <location>
        <begin position="268"/>
        <end position="485"/>
    </location>
</feature>
<evidence type="ECO:0000256" key="2">
    <source>
        <dbReference type="ARBA" id="ARBA00004141"/>
    </source>
</evidence>
<dbReference type="SMART" id="SM00388">
    <property type="entry name" value="HisKA"/>
    <property type="match status" value="1"/>
</dbReference>
<dbReference type="InterPro" id="IPR038318">
    <property type="entry name" value="KdpD_sf"/>
</dbReference>
<organism evidence="15 16">
    <name type="scientific">Methylophaga aminisulfidivorans MP</name>
    <dbReference type="NCBI Taxonomy" id="1026882"/>
    <lineage>
        <taxon>Bacteria</taxon>
        <taxon>Pseudomonadati</taxon>
        <taxon>Pseudomonadota</taxon>
        <taxon>Gammaproteobacteria</taxon>
        <taxon>Thiotrichales</taxon>
        <taxon>Piscirickettsiaceae</taxon>
        <taxon>Methylophaga</taxon>
    </lineage>
</organism>
<dbReference type="InterPro" id="IPR025201">
    <property type="entry name" value="KdpD_TM"/>
</dbReference>
<reference evidence="15 16" key="1">
    <citation type="journal article" date="2011" name="J. Bacteriol.">
        <title>Draft genome sequence of Methylophaga aminisulfidivorans MP T.</title>
        <authorList>
            <person name="Han G.H."/>
            <person name="Kim W."/>
            <person name="Chun J."/>
            <person name="Kim S.W."/>
        </authorList>
    </citation>
    <scope>NUCLEOTIDE SEQUENCE [LARGE SCALE GENOMIC DNA]</scope>
    <source>
        <strain evidence="16">MP(T)</strain>
    </source>
</reference>
<dbReference type="GO" id="GO:0000155">
    <property type="term" value="F:phosphorelay sensor kinase activity"/>
    <property type="evidence" value="ECO:0007669"/>
    <property type="project" value="InterPro"/>
</dbReference>
<evidence type="ECO:0000313" key="15">
    <source>
        <dbReference type="EMBL" id="EGL55239.1"/>
    </source>
</evidence>
<dbReference type="EMBL" id="AFIG01000001">
    <property type="protein sequence ID" value="EGL55239.1"/>
    <property type="molecule type" value="Genomic_DNA"/>
</dbReference>
<dbReference type="Gene3D" id="3.30.565.10">
    <property type="entry name" value="Histidine kinase-like ATPase, C-terminal domain"/>
    <property type="match status" value="1"/>
</dbReference>
<evidence type="ECO:0000256" key="8">
    <source>
        <dbReference type="ARBA" id="ARBA00022777"/>
    </source>
</evidence>
<evidence type="ECO:0000256" key="10">
    <source>
        <dbReference type="ARBA" id="ARBA00022989"/>
    </source>
</evidence>
<dbReference type="RefSeq" id="WP_007145125.1">
    <property type="nucleotide sequence ID" value="NZ_AFIG01000001.1"/>
</dbReference>
<feature type="transmembrane region" description="Helical" evidence="13">
    <location>
        <begin position="12"/>
        <end position="28"/>
    </location>
</feature>
<dbReference type="InterPro" id="IPR036097">
    <property type="entry name" value="HisK_dim/P_sf"/>
</dbReference>
<dbReference type="Gene3D" id="1.20.120.620">
    <property type="entry name" value="Backbone structure of the membrane domain of e. Coli histidine kinase receptor kdpd"/>
    <property type="match status" value="1"/>
</dbReference>
<keyword evidence="9" id="KW-0067">ATP-binding</keyword>
<keyword evidence="16" id="KW-1185">Reference proteome</keyword>
<dbReference type="PANTHER" id="PTHR45569:SF1">
    <property type="entry name" value="SENSOR PROTEIN KDPD"/>
    <property type="match status" value="1"/>
</dbReference>
<dbReference type="InterPro" id="IPR004358">
    <property type="entry name" value="Sig_transdc_His_kin-like_C"/>
</dbReference>
<evidence type="ECO:0000256" key="12">
    <source>
        <dbReference type="ARBA" id="ARBA00023136"/>
    </source>
</evidence>
<dbReference type="Pfam" id="PF02518">
    <property type="entry name" value="HATPase_c"/>
    <property type="match status" value="1"/>
</dbReference>
<keyword evidence="5" id="KW-0808">Transferase</keyword>
<protein>
    <recommendedName>
        <fullName evidence="3">histidine kinase</fullName>
        <ecNumber evidence="3">2.7.13.3</ecNumber>
    </recommendedName>
</protein>
<dbReference type="PANTHER" id="PTHR45569">
    <property type="entry name" value="SENSOR PROTEIN KDPD"/>
    <property type="match status" value="1"/>
</dbReference>